<reference evidence="2 3" key="1">
    <citation type="submission" date="2017-02" db="EMBL/GenBank/DDBJ databases">
        <authorList>
            <person name="Peterson S.W."/>
        </authorList>
    </citation>
    <scope>NUCLEOTIDE SEQUENCE [LARGE SCALE GENOMIC DNA]</scope>
    <source>
        <strain evidence="2 3">ATCC BAA-1030</strain>
    </source>
</reference>
<dbReference type="Pfam" id="PF13614">
    <property type="entry name" value="AAA_31"/>
    <property type="match status" value="1"/>
</dbReference>
<organism evidence="2 3">
    <name type="scientific">Pilibacter termitis</name>
    <dbReference type="NCBI Taxonomy" id="263852"/>
    <lineage>
        <taxon>Bacteria</taxon>
        <taxon>Bacillati</taxon>
        <taxon>Bacillota</taxon>
        <taxon>Bacilli</taxon>
        <taxon>Lactobacillales</taxon>
        <taxon>Enterococcaceae</taxon>
        <taxon>Pilibacter</taxon>
    </lineage>
</organism>
<keyword evidence="3" id="KW-1185">Reference proteome</keyword>
<evidence type="ECO:0000259" key="1">
    <source>
        <dbReference type="Pfam" id="PF13614"/>
    </source>
</evidence>
<name>A0A1T4KRQ6_9ENTE</name>
<dbReference type="Proteomes" id="UP000190328">
    <property type="component" value="Unassembled WGS sequence"/>
</dbReference>
<evidence type="ECO:0000313" key="3">
    <source>
        <dbReference type="Proteomes" id="UP000190328"/>
    </source>
</evidence>
<dbReference type="InterPro" id="IPR025669">
    <property type="entry name" value="AAA_dom"/>
</dbReference>
<dbReference type="Gene3D" id="3.40.50.300">
    <property type="entry name" value="P-loop containing nucleotide triphosphate hydrolases"/>
    <property type="match status" value="1"/>
</dbReference>
<dbReference type="InterPro" id="IPR050678">
    <property type="entry name" value="DNA_Partitioning_ATPase"/>
</dbReference>
<sequence>MQIITVNVNKGGAGKTTFTHNFAEYLRKNYRVLVLDFDDSANLTSRYGQFHDLHHTIIELFDHGVVEPIAISKNLDLIAGHREVELLKERVQSKRRREYLFGKWLAQNIQELQSKYDYILIDTENDEGILTQNAIITSDLVVGIAEPHKDNVTALANLRSFVNDLNADFDMNTQLVFVANKINRSKDNSKELLKSLSKFTEYAGYLPDRTLIADDVAIFNKKVVSKKNAQDVEHVSELFEVIRKKVEGEV</sequence>
<evidence type="ECO:0000313" key="2">
    <source>
        <dbReference type="EMBL" id="SJZ45105.1"/>
    </source>
</evidence>
<dbReference type="EMBL" id="FUXI01000003">
    <property type="protein sequence ID" value="SJZ45105.1"/>
    <property type="molecule type" value="Genomic_DNA"/>
</dbReference>
<protein>
    <submittedName>
        <fullName evidence="2">AAA domain-containing protein</fullName>
    </submittedName>
</protein>
<feature type="domain" description="AAA" evidence="1">
    <location>
        <begin position="1"/>
        <end position="168"/>
    </location>
</feature>
<accession>A0A1T4KRQ6</accession>
<dbReference type="CDD" id="cd02042">
    <property type="entry name" value="ParAB_family"/>
    <property type="match status" value="1"/>
</dbReference>
<dbReference type="InterPro" id="IPR027417">
    <property type="entry name" value="P-loop_NTPase"/>
</dbReference>
<gene>
    <name evidence="2" type="ORF">SAMN02745116_00352</name>
</gene>
<dbReference type="PANTHER" id="PTHR13696">
    <property type="entry name" value="P-LOOP CONTAINING NUCLEOSIDE TRIPHOSPHATE HYDROLASE"/>
    <property type="match status" value="1"/>
</dbReference>
<dbReference type="AlphaFoldDB" id="A0A1T4KRQ6"/>
<proteinExistence type="predicted"/>
<dbReference type="OrthoDB" id="9791162at2"/>
<dbReference type="SUPFAM" id="SSF52540">
    <property type="entry name" value="P-loop containing nucleoside triphosphate hydrolases"/>
    <property type="match status" value="1"/>
</dbReference>
<dbReference type="RefSeq" id="WP_078806316.1">
    <property type="nucleotide sequence ID" value="NZ_FUXI01000003.1"/>
</dbReference>
<dbReference type="PANTHER" id="PTHR13696:SF99">
    <property type="entry name" value="COBYRINIC ACID AC-DIAMIDE SYNTHASE"/>
    <property type="match status" value="1"/>
</dbReference>
<dbReference type="STRING" id="263852.SAMN02745116_00352"/>